<proteinExistence type="predicted"/>
<organism evidence="1">
    <name type="scientific">bioreactor metagenome</name>
    <dbReference type="NCBI Taxonomy" id="1076179"/>
    <lineage>
        <taxon>unclassified sequences</taxon>
        <taxon>metagenomes</taxon>
        <taxon>ecological metagenomes</taxon>
    </lineage>
</organism>
<sequence>MRRVASNPHAVEAVAVAQIPVHKRGEHIHQYAAEYQNEYQQPDRHASFFVKEPDRRILRITAVRPLAVQRFHAPEYDKANKRNAQRRGHH</sequence>
<reference evidence="1" key="1">
    <citation type="submission" date="2019-08" db="EMBL/GenBank/DDBJ databases">
        <authorList>
            <person name="Kucharzyk K."/>
            <person name="Murdoch R.W."/>
            <person name="Higgins S."/>
            <person name="Loffler F."/>
        </authorList>
    </citation>
    <scope>NUCLEOTIDE SEQUENCE</scope>
</reference>
<gene>
    <name evidence="1" type="ORF">SDC9_146530</name>
</gene>
<evidence type="ECO:0000313" key="1">
    <source>
        <dbReference type="EMBL" id="MPM99339.1"/>
    </source>
</evidence>
<comment type="caution">
    <text evidence="1">The sequence shown here is derived from an EMBL/GenBank/DDBJ whole genome shotgun (WGS) entry which is preliminary data.</text>
</comment>
<name>A0A645EDD4_9ZZZZ</name>
<dbReference type="EMBL" id="VSSQ01045440">
    <property type="protein sequence ID" value="MPM99339.1"/>
    <property type="molecule type" value="Genomic_DNA"/>
</dbReference>
<protein>
    <submittedName>
        <fullName evidence="1">Uncharacterized protein</fullName>
    </submittedName>
</protein>
<accession>A0A645EDD4</accession>
<dbReference type="AlphaFoldDB" id="A0A645EDD4"/>